<dbReference type="AlphaFoldDB" id="A0A3M9MJ87"/>
<evidence type="ECO:0000313" key="2">
    <source>
        <dbReference type="Proteomes" id="UP000272117"/>
    </source>
</evidence>
<accession>A0A3M9MJ87</accession>
<reference evidence="1 2" key="1">
    <citation type="submission" date="2018-11" db="EMBL/GenBank/DDBJ databases">
        <title>Rufibacter latericius sp. nov., isolated from water in Baiyang Lake.</title>
        <authorList>
            <person name="Yang Y."/>
        </authorList>
    </citation>
    <scope>NUCLEOTIDE SEQUENCE [LARGE SCALE GENOMIC DNA]</scope>
    <source>
        <strain evidence="1 2">R-22-1c-1</strain>
    </source>
</reference>
<keyword evidence="2" id="KW-1185">Reference proteome</keyword>
<proteinExistence type="predicted"/>
<evidence type="ECO:0000313" key="1">
    <source>
        <dbReference type="EMBL" id="RNI25619.1"/>
    </source>
</evidence>
<gene>
    <name evidence="1" type="ORF">EFB08_12210</name>
</gene>
<dbReference type="EMBL" id="RJJD01000008">
    <property type="protein sequence ID" value="RNI25619.1"/>
    <property type="molecule type" value="Genomic_DNA"/>
</dbReference>
<name>A0A3M9MJ87_9BACT</name>
<dbReference type="Proteomes" id="UP000272117">
    <property type="component" value="Unassembled WGS sequence"/>
</dbReference>
<sequence length="66" mass="7700">MVRDSSIGIYKSLNIKVYLCFLSIPFQTCFMKIKPKIERAIHTLLLISESLIEQEAWNLWPDFPVA</sequence>
<organism evidence="1 2">
    <name type="scientific">Rufibacter latericius</name>
    <dbReference type="NCBI Taxonomy" id="2487040"/>
    <lineage>
        <taxon>Bacteria</taxon>
        <taxon>Pseudomonadati</taxon>
        <taxon>Bacteroidota</taxon>
        <taxon>Cytophagia</taxon>
        <taxon>Cytophagales</taxon>
        <taxon>Hymenobacteraceae</taxon>
        <taxon>Rufibacter</taxon>
    </lineage>
</organism>
<comment type="caution">
    <text evidence="1">The sequence shown here is derived from an EMBL/GenBank/DDBJ whole genome shotgun (WGS) entry which is preliminary data.</text>
</comment>
<protein>
    <submittedName>
        <fullName evidence="1">Uncharacterized protein</fullName>
    </submittedName>
</protein>